<dbReference type="SUPFAM" id="SSF101904">
    <property type="entry name" value="GyrA/ParC C-terminal domain-like"/>
    <property type="match status" value="1"/>
</dbReference>
<dbReference type="NCBIfam" id="TIGR01445">
    <property type="entry name" value="intein_Nterm"/>
    <property type="match status" value="1"/>
</dbReference>
<keyword evidence="11" id="KW-0175">Coiled coil</keyword>
<dbReference type="CDD" id="cd00081">
    <property type="entry name" value="Hint"/>
    <property type="match status" value="1"/>
</dbReference>
<dbReference type="InterPro" id="IPR013757">
    <property type="entry name" value="Topo_IIA_A_a_sf"/>
</dbReference>
<dbReference type="InterPro" id="IPR002205">
    <property type="entry name" value="Topo_IIA_dom_A"/>
</dbReference>
<dbReference type="PANTHER" id="PTHR43493:SF5">
    <property type="entry name" value="DNA GYRASE SUBUNIT A, CHLOROPLASTIC_MITOCHONDRIAL"/>
    <property type="match status" value="1"/>
</dbReference>
<evidence type="ECO:0000256" key="8">
    <source>
        <dbReference type="ARBA" id="ARBA00023125"/>
    </source>
</evidence>
<accession>A0A4R2H4I7</accession>
<reference evidence="15 16" key="1">
    <citation type="journal article" date="2015" name="Stand. Genomic Sci.">
        <title>Genomic Encyclopedia of Bacterial and Archaeal Type Strains, Phase III: the genomes of soil and plant-associated and newly described type strains.</title>
        <authorList>
            <person name="Whitman W.B."/>
            <person name="Woyke T."/>
            <person name="Klenk H.P."/>
            <person name="Zhou Y."/>
            <person name="Lilburn T.G."/>
            <person name="Beck B.J."/>
            <person name="De Vos P."/>
            <person name="Vandamme P."/>
            <person name="Eisen J.A."/>
            <person name="Garrity G."/>
            <person name="Hugenholtz P."/>
            <person name="Kyrpides N.C."/>
        </authorList>
    </citation>
    <scope>NUCLEOTIDE SEQUENCE [LARGE SCALE GENOMIC DNA]</scope>
    <source>
        <strain evidence="15 16">VKM Ac-2572</strain>
    </source>
</reference>
<dbReference type="InterPro" id="IPR004042">
    <property type="entry name" value="Intein_endonuc_central"/>
</dbReference>
<evidence type="ECO:0000256" key="10">
    <source>
        <dbReference type="PROSITE-ProRule" id="PRU01384"/>
    </source>
</evidence>
<dbReference type="InterPro" id="IPR027434">
    <property type="entry name" value="Homing_endonucl"/>
</dbReference>
<dbReference type="SMART" id="SM00434">
    <property type="entry name" value="TOP4c"/>
    <property type="match status" value="1"/>
</dbReference>
<comment type="caution">
    <text evidence="15">The sequence shown here is derived from an EMBL/GenBank/DDBJ whole genome shotgun (WGS) entry which is preliminary data.</text>
</comment>
<dbReference type="FunFam" id="1.10.268.10:FF:000001">
    <property type="entry name" value="DNA gyrase subunit A"/>
    <property type="match status" value="1"/>
</dbReference>
<dbReference type="GO" id="GO:0004519">
    <property type="term" value="F:endonuclease activity"/>
    <property type="evidence" value="ECO:0007669"/>
    <property type="project" value="InterPro"/>
</dbReference>
<dbReference type="PROSITE" id="PS50818">
    <property type="entry name" value="INTEIN_C_TER"/>
    <property type="match status" value="1"/>
</dbReference>
<dbReference type="GO" id="GO:0009330">
    <property type="term" value="C:DNA topoisomerase type II (double strand cut, ATP-hydrolyzing) complex"/>
    <property type="evidence" value="ECO:0007669"/>
    <property type="project" value="TreeGrafter"/>
</dbReference>
<keyword evidence="5" id="KW-0068">Autocatalytic cleavage</keyword>
<dbReference type="Gene3D" id="3.90.199.10">
    <property type="entry name" value="Topoisomerase II, domain 5"/>
    <property type="match status" value="2"/>
</dbReference>
<dbReference type="Gene3D" id="3.30.1360.40">
    <property type="match status" value="1"/>
</dbReference>
<gene>
    <name evidence="15" type="ORF">EV652_112299</name>
</gene>
<dbReference type="PROSITE" id="PS52040">
    <property type="entry name" value="TOPO_IIA"/>
    <property type="match status" value="1"/>
</dbReference>
<evidence type="ECO:0000256" key="7">
    <source>
        <dbReference type="ARBA" id="ARBA00023029"/>
    </source>
</evidence>
<dbReference type="InterPro" id="IPR013758">
    <property type="entry name" value="Topo_IIA_A/C_ab"/>
</dbReference>
<dbReference type="InterPro" id="IPR006142">
    <property type="entry name" value="INTEIN"/>
</dbReference>
<sequence length="1241" mass="135404">MARRISTTAEPEDFEEHILDVDVSDEMRTSYLEYAYSVIYSRALPDARDGLKPVQRRILFSMAENNIRPDRGHVKSARVVGEVMGKYHPHGDGAIYDALVRTAQPWSMRVPLIDGHGNFGSLDDGPAAMRYCLTGDTRVRLADGRSIKIADVVDLPENSEADTDLEVLDKDGKPVRATKLFNSGVHPVKRLVTKSGHALRGSHNHPVLCLVPVAGVPMFQWLRLDEVTSGTVVCLARNAWTTDVPMAHEMMLGTLFGAWVSEGFASAERAGFNNTDEEYFQYVITAYDAIVGGPRYVYSRKTRRSQRTIHELDIQNLSAFRESPLADLIGFKAADKHVPEAVWRGPVGLKRAFLMALYEGDGGIRRANDASMTIQYSTYSQVLAAELQELLLEFGVHSNLTHYSRGEYRLVISGQHNIHAFGERIGFLAAKRHKLHELLRNAPRYTHRLTRDRAPYVADYVRDALGPGRGTGKSCLLNHNFDRVERWQTDRSLLVTKFKDPEILGVVAPIMDSGYRFVEVASVEDCAPEAVYSLRVDSADHSFLAGGFVNHNTECRMAPPAVAMTQGLDENVVDFRPNYDGREEEPSVLPAAFPNLLVNGAAGIAVGMATNMAPHNLVEVIQALRHLIKTPTADLDDLMRFIPGPDLPTGGKIVGLEGIKDAYATGRGSFKMRATARIENVTPRRKGIVVTELPYSVGPEKVIEKIKTLVQSKKLQGIADVKDLTDRAHGTQLVIEVKNGFVPEALLEQLYKLTPLEDAFHVNAVCLVDGQPRTLGLKELLEVYLGHRYDVVRRRSEFRRTKAQDRLHIVDGLLIAILDIDEVIQIIRSSDDAAEARGRLMEIYDLTEVQTNYILDMPLRRLTKYSKLELETEKGELEREIERLTAILEDENLLRKTVSEELAEVAKTYGTPRRTVLLESSGATKTAAVPLEVSDDPCWVLMSSTGLLARTNGVEPFGTGDTRAKHDAIVSAVKSTARGQYGLITSAGRLIRLESLDLPAVPTTANAPNLQGGAPVAEFVSLEPGEKALALTTMDPDSIGVALGTAGGVVKRVLPDHLSNRDAWEIVRLNDGDEVIGAVELTTGDEELCFITSDAQLLHFPASVVRPQGRTAGGMAGVRLGKDAKVVYFGAVDSGRDAQVVTIAGSSSALPGTEVGAVKVTPFSEYPGKGRGTGGVRCQRLLKGEDGLLLGFIGAAPVRASASSGAPVELPPIDPRRDGSGVPVAQPIAACAPDSVSYMAG</sequence>
<dbReference type="InterPro" id="IPR006141">
    <property type="entry name" value="Intein_N"/>
</dbReference>
<evidence type="ECO:0000256" key="11">
    <source>
        <dbReference type="SAM" id="Coils"/>
    </source>
</evidence>
<protein>
    <recommendedName>
        <fullName evidence="3">DNA topoisomerase (ATP-hydrolyzing)</fullName>
        <ecNumber evidence="3">5.6.2.2</ecNumber>
    </recommendedName>
</protein>
<dbReference type="InterPro" id="IPR036844">
    <property type="entry name" value="Hint_dom_sf"/>
</dbReference>
<keyword evidence="6" id="KW-0651">Protein splicing</keyword>
<evidence type="ECO:0000256" key="4">
    <source>
        <dbReference type="ARBA" id="ARBA00022490"/>
    </source>
</evidence>
<dbReference type="EC" id="5.6.2.2" evidence="3"/>
<dbReference type="InterPro" id="IPR030934">
    <property type="entry name" value="Intein_C"/>
</dbReference>
<keyword evidence="4" id="KW-0963">Cytoplasm</keyword>
<dbReference type="Gene3D" id="2.120.10.90">
    <property type="entry name" value="DNA gyrase/topoisomerase IV, subunit A, C-terminal"/>
    <property type="match status" value="1"/>
</dbReference>
<name>A0A4R2H4I7_9ACTN</name>
<dbReference type="EMBL" id="SLWN01000012">
    <property type="protein sequence ID" value="TCO20553.1"/>
    <property type="molecule type" value="Genomic_DNA"/>
</dbReference>
<dbReference type="Gene3D" id="1.10.268.10">
    <property type="entry name" value="Topoisomerase, domain 3"/>
    <property type="match status" value="1"/>
</dbReference>
<evidence type="ECO:0000256" key="12">
    <source>
        <dbReference type="SAM" id="MobiDB-lite"/>
    </source>
</evidence>
<dbReference type="Gene3D" id="2.170.16.10">
    <property type="entry name" value="Hedgehog/Intein (Hint) domain"/>
    <property type="match status" value="2"/>
</dbReference>
<dbReference type="GO" id="GO:0003677">
    <property type="term" value="F:DNA binding"/>
    <property type="evidence" value="ECO:0007669"/>
    <property type="project" value="UniProtKB-UniRule"/>
</dbReference>
<dbReference type="GO" id="GO:0034335">
    <property type="term" value="F:DNA negative supercoiling activity"/>
    <property type="evidence" value="ECO:0007669"/>
    <property type="project" value="UniProtKB-ARBA"/>
</dbReference>
<feature type="coiled-coil region" evidence="11">
    <location>
        <begin position="867"/>
        <end position="894"/>
    </location>
</feature>
<dbReference type="Pfam" id="PF00521">
    <property type="entry name" value="DNA_topoisoIV"/>
    <property type="match status" value="2"/>
</dbReference>
<comment type="similarity">
    <text evidence="2">Belongs to the type II topoisomerase GyrA/ParC subunit family.</text>
</comment>
<dbReference type="AlphaFoldDB" id="A0A4R2H4I7"/>
<keyword evidence="16" id="KW-1185">Reference proteome</keyword>
<evidence type="ECO:0000256" key="2">
    <source>
        <dbReference type="ARBA" id="ARBA00008263"/>
    </source>
</evidence>
<dbReference type="SUPFAM" id="SSF51294">
    <property type="entry name" value="Hedgehog/intein (Hint) domain"/>
    <property type="match status" value="1"/>
</dbReference>
<dbReference type="Pfam" id="PF03989">
    <property type="entry name" value="DNA_gyraseA_C"/>
    <property type="match status" value="2"/>
</dbReference>
<evidence type="ECO:0000256" key="9">
    <source>
        <dbReference type="ARBA" id="ARBA00023235"/>
    </source>
</evidence>
<dbReference type="Pfam" id="PF14528">
    <property type="entry name" value="LAGLIDADG_3"/>
    <property type="match status" value="1"/>
</dbReference>
<evidence type="ECO:0000259" key="13">
    <source>
        <dbReference type="PROSITE" id="PS50819"/>
    </source>
</evidence>
<dbReference type="InterPro" id="IPR035516">
    <property type="entry name" value="Gyrase/topoIV_suA_C"/>
</dbReference>
<feature type="region of interest" description="Disordered" evidence="12">
    <location>
        <begin position="1203"/>
        <end position="1222"/>
    </location>
</feature>
<keyword evidence="7 10" id="KW-0799">Topoisomerase</keyword>
<dbReference type="InterPro" id="IPR004860">
    <property type="entry name" value="LAGLIDADG_dom"/>
</dbReference>
<organism evidence="15 16">
    <name type="scientific">Kribbella steppae</name>
    <dbReference type="NCBI Taxonomy" id="2512223"/>
    <lineage>
        <taxon>Bacteria</taxon>
        <taxon>Bacillati</taxon>
        <taxon>Actinomycetota</taxon>
        <taxon>Actinomycetes</taxon>
        <taxon>Propionibacteriales</taxon>
        <taxon>Kribbellaceae</taxon>
        <taxon>Kribbella</taxon>
    </lineage>
</organism>
<dbReference type="GO" id="GO:0006265">
    <property type="term" value="P:DNA topological change"/>
    <property type="evidence" value="ECO:0007669"/>
    <property type="project" value="UniProtKB-UniRule"/>
</dbReference>
<dbReference type="GO" id="GO:0005737">
    <property type="term" value="C:cytoplasm"/>
    <property type="evidence" value="ECO:0007669"/>
    <property type="project" value="TreeGrafter"/>
</dbReference>
<evidence type="ECO:0000256" key="6">
    <source>
        <dbReference type="ARBA" id="ARBA00023000"/>
    </source>
</evidence>
<feature type="domain" description="DOD-type homing endonuclease" evidence="13">
    <location>
        <begin position="255"/>
        <end position="396"/>
    </location>
</feature>
<dbReference type="FunFam" id="3.30.1360.40:FF:000002">
    <property type="entry name" value="DNA gyrase subunit A"/>
    <property type="match status" value="1"/>
</dbReference>
<comment type="catalytic activity">
    <reaction evidence="1 10">
        <text>ATP-dependent breakage, passage and rejoining of double-stranded DNA.</text>
        <dbReference type="EC" id="5.6.2.2"/>
    </reaction>
</comment>
<dbReference type="InterPro" id="IPR050220">
    <property type="entry name" value="Type_II_DNA_Topoisomerases"/>
</dbReference>
<dbReference type="PRINTS" id="PR00379">
    <property type="entry name" value="INTEIN"/>
</dbReference>
<dbReference type="Proteomes" id="UP000294508">
    <property type="component" value="Unassembled WGS sequence"/>
</dbReference>
<keyword evidence="8 10" id="KW-0238">DNA-binding</keyword>
<dbReference type="SUPFAM" id="SSF55608">
    <property type="entry name" value="Homing endonucleases"/>
    <property type="match status" value="1"/>
</dbReference>
<dbReference type="PROSITE" id="PS50819">
    <property type="entry name" value="INTEIN_ENDONUCLEASE"/>
    <property type="match status" value="1"/>
</dbReference>
<keyword evidence="9 10" id="KW-0413">Isomerase</keyword>
<evidence type="ECO:0000256" key="1">
    <source>
        <dbReference type="ARBA" id="ARBA00000185"/>
    </source>
</evidence>
<evidence type="ECO:0000313" key="16">
    <source>
        <dbReference type="Proteomes" id="UP000294508"/>
    </source>
</evidence>
<dbReference type="GO" id="GO:0016539">
    <property type="term" value="P:intein-mediated protein splicing"/>
    <property type="evidence" value="ECO:0007669"/>
    <property type="project" value="InterPro"/>
</dbReference>
<dbReference type="InterPro" id="IPR003587">
    <property type="entry name" value="Hint_dom_N"/>
</dbReference>
<dbReference type="GO" id="GO:0005524">
    <property type="term" value="F:ATP binding"/>
    <property type="evidence" value="ECO:0007669"/>
    <property type="project" value="InterPro"/>
</dbReference>
<evidence type="ECO:0000259" key="14">
    <source>
        <dbReference type="PROSITE" id="PS52040"/>
    </source>
</evidence>
<proteinExistence type="inferred from homology"/>
<dbReference type="OrthoDB" id="9806486at2"/>
<dbReference type="Gene3D" id="3.10.28.10">
    <property type="entry name" value="Homing endonucleases"/>
    <property type="match status" value="1"/>
</dbReference>
<dbReference type="InterPro" id="IPR006691">
    <property type="entry name" value="GyrA/parC_rep"/>
</dbReference>
<dbReference type="CDD" id="cd00187">
    <property type="entry name" value="TOP4c"/>
    <property type="match status" value="1"/>
</dbReference>
<feature type="domain" description="Topo IIA-type catalytic" evidence="14">
    <location>
        <begin position="44"/>
        <end position="931"/>
    </location>
</feature>
<evidence type="ECO:0000256" key="3">
    <source>
        <dbReference type="ARBA" id="ARBA00012895"/>
    </source>
</evidence>
<dbReference type="SUPFAM" id="SSF56719">
    <property type="entry name" value="Type II DNA topoisomerase"/>
    <property type="match status" value="2"/>
</dbReference>
<dbReference type="SMART" id="SM00306">
    <property type="entry name" value="HintN"/>
    <property type="match status" value="1"/>
</dbReference>
<evidence type="ECO:0000313" key="15">
    <source>
        <dbReference type="EMBL" id="TCO20553.1"/>
    </source>
</evidence>
<dbReference type="InterPro" id="IPR013760">
    <property type="entry name" value="Topo_IIA-like_dom_sf"/>
</dbReference>
<dbReference type="PROSITE" id="PS50817">
    <property type="entry name" value="INTEIN_N_TER"/>
    <property type="match status" value="1"/>
</dbReference>
<dbReference type="PANTHER" id="PTHR43493">
    <property type="entry name" value="DNA GYRASE/TOPOISOMERASE SUBUNIT A"/>
    <property type="match status" value="1"/>
</dbReference>
<feature type="active site" description="O-(5'-phospho-DNA)-tyrosine intermediate" evidence="10">
    <location>
        <position position="131"/>
    </location>
</feature>
<evidence type="ECO:0000256" key="5">
    <source>
        <dbReference type="ARBA" id="ARBA00022813"/>
    </source>
</evidence>